<name>F2PV68_TRIEC</name>
<dbReference type="GO" id="GO:0046872">
    <property type="term" value="F:metal ion binding"/>
    <property type="evidence" value="ECO:0007669"/>
    <property type="project" value="UniProtKB-KW"/>
</dbReference>
<feature type="transmembrane region" description="Helical" evidence="9">
    <location>
        <begin position="159"/>
        <end position="182"/>
    </location>
</feature>
<evidence type="ECO:0000256" key="3">
    <source>
        <dbReference type="ARBA" id="ARBA00022692"/>
    </source>
</evidence>
<keyword evidence="3 9" id="KW-0812">Transmembrane</keyword>
<feature type="transmembrane region" description="Helical" evidence="9">
    <location>
        <begin position="275"/>
        <end position="297"/>
    </location>
</feature>
<dbReference type="InterPro" id="IPR011057">
    <property type="entry name" value="Mss4-like_sf"/>
</dbReference>
<keyword evidence="12" id="KW-1185">Reference proteome</keyword>
<evidence type="ECO:0000256" key="9">
    <source>
        <dbReference type="SAM" id="Phobius"/>
    </source>
</evidence>
<dbReference type="AlphaFoldDB" id="F2PV68"/>
<dbReference type="SUPFAM" id="SSF51316">
    <property type="entry name" value="Mss4-like"/>
    <property type="match status" value="1"/>
</dbReference>
<comment type="similarity">
    <text evidence="2">Belongs to the Gfa family.</text>
</comment>
<keyword evidence="7 9" id="KW-0472">Membrane</keyword>
<evidence type="ECO:0000256" key="2">
    <source>
        <dbReference type="ARBA" id="ARBA00005495"/>
    </source>
</evidence>
<dbReference type="Pfam" id="PF04828">
    <property type="entry name" value="GFA"/>
    <property type="match status" value="1"/>
</dbReference>
<feature type="domain" description="CENP-V/GFA" evidence="10">
    <location>
        <begin position="468"/>
        <end position="552"/>
    </location>
</feature>
<dbReference type="Proteomes" id="UP000009169">
    <property type="component" value="Unassembled WGS sequence"/>
</dbReference>
<feature type="region of interest" description="Disordered" evidence="8">
    <location>
        <begin position="1"/>
        <end position="74"/>
    </location>
</feature>
<dbReference type="OrthoDB" id="6415790at2759"/>
<dbReference type="PANTHER" id="PTHR12778">
    <property type="entry name" value="SOLUTE CARRIER FAMILY 33 ACETYL-COA TRANSPORTER -RELATED"/>
    <property type="match status" value="1"/>
</dbReference>
<dbReference type="Gene3D" id="3.90.1590.10">
    <property type="entry name" value="glutathione-dependent formaldehyde- activating enzyme (gfa)"/>
    <property type="match status" value="1"/>
</dbReference>
<organism evidence="11 12">
    <name type="scientific">Trichophyton equinum (strain ATCC MYA-4606 / CBS 127.97)</name>
    <name type="common">Horse ringworm fungus</name>
    <dbReference type="NCBI Taxonomy" id="559882"/>
    <lineage>
        <taxon>Eukaryota</taxon>
        <taxon>Fungi</taxon>
        <taxon>Dikarya</taxon>
        <taxon>Ascomycota</taxon>
        <taxon>Pezizomycotina</taxon>
        <taxon>Eurotiomycetes</taxon>
        <taxon>Eurotiomycetidae</taxon>
        <taxon>Onygenales</taxon>
        <taxon>Arthrodermataceae</taxon>
        <taxon>Trichophyton</taxon>
    </lineage>
</organism>
<sequence length="599" mass="66170">MKRKNGSVRKRASRQSLNLRTNGHANAGGNMESQIEMRKKGVSLESTSTHTSRVMDRPEFSLDDSPPPTPQSAAAEGDGIWGFTKWWFFLVFLCATQDIAVDGWAISLISPQNIAFASTAQTVGLTAGHFLSYTVFLAFNSPHFANTWFRSTPSNEGLISLGGYLKFWGWAYLLVTIGLAVLKKEEVSKDRDGIVEVYKSMWKILKLGNIQTIIIIHLIAKIGFQANEAVTSLKLIDKGFGQDNMALVVLVDFPFELALGYYAGKWSTEYTPMRLWCWSFVGRLVAALLAQAVVMIYPSAPGAAVPGWYMFAVIGEHLLSTSMNTIMFVACSAFHAKISDPTIGGTYMTLLATVSNLGGTFPKYFVLKLVDSLHSATCIPPSKPPQGVQSPITTSFSCSLEADKNRCLAGGGVCRVDRDGFYYTNILCVAIGALTFWFFIRGAVMKLQRLPLRAWRVAPEDTILKGTSWPPDPHTCWCTQCRKATGSIITHLLTFDPSTVKWNGTPTEFESSAQGRRGFCTKCGTSLYFRDTGLPAEIEICTGSLDEEILENPQLAKDLCDPSCGRFWCKREIKSTIYENSAGKRWLEGSKSRLMYDGE</sequence>
<evidence type="ECO:0000256" key="6">
    <source>
        <dbReference type="ARBA" id="ARBA00022989"/>
    </source>
</evidence>
<dbReference type="PANTHER" id="PTHR12778:SF9">
    <property type="entry name" value="ACETYL-COENZYME A TRANSPORTER 1"/>
    <property type="match status" value="1"/>
</dbReference>
<evidence type="ECO:0000313" key="12">
    <source>
        <dbReference type="Proteomes" id="UP000009169"/>
    </source>
</evidence>
<feature type="compositionally biased region" description="Polar residues" evidence="8">
    <location>
        <begin position="14"/>
        <end position="24"/>
    </location>
</feature>
<dbReference type="HOGENOM" id="CLU_455748_0_0_1"/>
<feature type="transmembrane region" description="Helical" evidence="9">
    <location>
        <begin position="114"/>
        <end position="139"/>
    </location>
</feature>
<dbReference type="InterPro" id="IPR004752">
    <property type="entry name" value="AmpG_permease/AT-1"/>
</dbReference>
<evidence type="ECO:0000313" key="11">
    <source>
        <dbReference type="EMBL" id="EGE05786.1"/>
    </source>
</evidence>
<dbReference type="FunFam" id="1.20.1250.20:FF:000289">
    <property type="entry name" value="Acetyl-coenzyme A transporter 1"/>
    <property type="match status" value="1"/>
</dbReference>
<dbReference type="GO" id="GO:0016846">
    <property type="term" value="F:carbon-sulfur lyase activity"/>
    <property type="evidence" value="ECO:0007669"/>
    <property type="project" value="InterPro"/>
</dbReference>
<evidence type="ECO:0000256" key="8">
    <source>
        <dbReference type="SAM" id="MobiDB-lite"/>
    </source>
</evidence>
<dbReference type="InterPro" id="IPR006913">
    <property type="entry name" value="CENP-V/GFA"/>
</dbReference>
<protein>
    <recommendedName>
        <fullName evidence="10">CENP-V/GFA domain-containing protein</fullName>
    </recommendedName>
</protein>
<keyword evidence="5" id="KW-0862">Zinc</keyword>
<accession>F2PV68</accession>
<dbReference type="VEuPathDB" id="FungiDB:TEQG_04795"/>
<keyword evidence="4" id="KW-0479">Metal-binding</keyword>
<evidence type="ECO:0000259" key="10">
    <source>
        <dbReference type="Pfam" id="PF04828"/>
    </source>
</evidence>
<evidence type="ECO:0000256" key="4">
    <source>
        <dbReference type="ARBA" id="ARBA00022723"/>
    </source>
</evidence>
<gene>
    <name evidence="11" type="ORF">TEQG_04795</name>
</gene>
<dbReference type="EMBL" id="DS995742">
    <property type="protein sequence ID" value="EGE05786.1"/>
    <property type="molecule type" value="Genomic_DNA"/>
</dbReference>
<evidence type="ECO:0000256" key="5">
    <source>
        <dbReference type="ARBA" id="ARBA00022833"/>
    </source>
</evidence>
<feature type="transmembrane region" description="Helical" evidence="9">
    <location>
        <begin position="309"/>
        <end position="334"/>
    </location>
</feature>
<dbReference type="InterPro" id="IPR036259">
    <property type="entry name" value="MFS_trans_sf"/>
</dbReference>
<reference evidence="12" key="1">
    <citation type="journal article" date="2012" name="MBio">
        <title>Comparative genome analysis of Trichophyton rubrum and related dermatophytes reveals candidate genes involved in infection.</title>
        <authorList>
            <person name="Martinez D.A."/>
            <person name="Oliver B.G."/>
            <person name="Graeser Y."/>
            <person name="Goldberg J.M."/>
            <person name="Li W."/>
            <person name="Martinez-Rossi N.M."/>
            <person name="Monod M."/>
            <person name="Shelest E."/>
            <person name="Barton R.C."/>
            <person name="Birch E."/>
            <person name="Brakhage A.A."/>
            <person name="Chen Z."/>
            <person name="Gurr S.J."/>
            <person name="Heiman D."/>
            <person name="Heitman J."/>
            <person name="Kosti I."/>
            <person name="Rossi A."/>
            <person name="Saif S."/>
            <person name="Samalova M."/>
            <person name="Saunders C.W."/>
            <person name="Shea T."/>
            <person name="Summerbell R.C."/>
            <person name="Xu J."/>
            <person name="Young S."/>
            <person name="Zeng Q."/>
            <person name="Birren B.W."/>
            <person name="Cuomo C.A."/>
            <person name="White T.C."/>
        </authorList>
    </citation>
    <scope>NUCLEOTIDE SEQUENCE [LARGE SCALE GENOMIC DNA]</scope>
    <source>
        <strain evidence="12">ATCC MYA-4606 / CBS 127.97</strain>
    </source>
</reference>
<dbReference type="GO" id="GO:0016020">
    <property type="term" value="C:membrane"/>
    <property type="evidence" value="ECO:0007669"/>
    <property type="project" value="UniProtKB-SubCell"/>
</dbReference>
<dbReference type="eggNOG" id="KOG3574">
    <property type="taxonomic scope" value="Eukaryota"/>
</dbReference>
<evidence type="ECO:0000256" key="7">
    <source>
        <dbReference type="ARBA" id="ARBA00023136"/>
    </source>
</evidence>
<keyword evidence="6 9" id="KW-1133">Transmembrane helix</keyword>
<dbReference type="InterPro" id="IPR024371">
    <property type="entry name" value="AcetylCoA_trans_1-like"/>
</dbReference>
<dbReference type="GO" id="GO:0035348">
    <property type="term" value="P:acetyl-CoA transmembrane transport"/>
    <property type="evidence" value="ECO:0007669"/>
    <property type="project" value="InterPro"/>
</dbReference>
<feature type="compositionally biased region" description="Basic residues" evidence="8">
    <location>
        <begin position="1"/>
        <end position="13"/>
    </location>
</feature>
<proteinExistence type="inferred from homology"/>
<dbReference type="SUPFAM" id="SSF103473">
    <property type="entry name" value="MFS general substrate transporter"/>
    <property type="match status" value="1"/>
</dbReference>
<dbReference type="GO" id="GO:0008521">
    <property type="term" value="F:acetyl-CoA transmembrane transporter activity"/>
    <property type="evidence" value="ECO:0007669"/>
    <property type="project" value="InterPro"/>
</dbReference>
<comment type="subcellular location">
    <subcellularLocation>
        <location evidence="1">Membrane</location>
        <topology evidence="1">Multi-pass membrane protein</topology>
    </subcellularLocation>
</comment>
<dbReference type="Pfam" id="PF13000">
    <property type="entry name" value="Acatn"/>
    <property type="match status" value="3"/>
</dbReference>
<evidence type="ECO:0000256" key="1">
    <source>
        <dbReference type="ARBA" id="ARBA00004141"/>
    </source>
</evidence>
<feature type="transmembrane region" description="Helical" evidence="9">
    <location>
        <begin position="421"/>
        <end position="440"/>
    </location>
</feature>